<sequence length="928" mass="102250">MKVVFKAVFVSLISMGLFACQQTTSEPVATSAPNTQPLPVSLEDIDVPYEAFELENGLTVIVHEDRKAPLVAVSVWYHVGSKDEVSGKTGFAHLFEHLMFNGSENHNGEYFEPLEAVGATDLNGTTWFDRTNYFQTVPTPAVELALFLESDRMGHLLGAVTQEKLDNQRGVVQNEKRQGDNRPYGTTEYRILEGLFPEGHPYRWSTIGSMEDLEAATLDDVHAWFKQYYGPDNAVIVLAGDIDKATAKPLMEKYFGDIPAGPPLHRLQAMVPTRSQTTREEMYDRVPNPRIFRYFAVPGRTTLPRYQLELAAQILGQGKTSRLYQRLVYDEQLATSVTVQLEPHELTSFFYLQADLKTDADRHLVNQVIDEEWLKFLEQGPTPAEVQRAKTKTLASFARGLEKVGGFYGKASLLAESQLYGGRPDFWRQGLAWLSEASADDVQQVSAKWLSQGDYQLTVLSYGEPQIAGGGADRSQLPQVASTPDLSFPAIERGTLSNGIEVVFAKRSTVPVVNVAMQFDAGYAADAGGKPGLANLTLNMLDEGSENYSSLALAEALETLGATLRTSSSLDTSTVTLSALSGNLSDGLTLMADVIQRPLFDSEALARQRQIVLADIEQEWASPVSIAMHTLPELMYGEGHAYSVPLTGSGTTQAVKSISQQDLQKFHGDWLRADNGTLFVVGDIEMDSLMPMLEQSFGQWKANKKAKPTKQLPMVDLPEQGQVVIVDKPGSPQSLILAGHVAPSTSAENNLAIRTMNDAVGGLFTARLNMNLREEKGWAYGAYSFLIDAKGQRPWMIYAPVQTDKTGDSIAEINREFNDYLGKAPITEAELQRVVTYRSRQLPGRYETAGSVLSALLSNQRFGRDDDYVSLLASQYRALQIADVKTAAVNTLHPDKLAWVIVGDKEKILPQLKALGIENVTEYVRPQG</sequence>
<dbReference type="EMBL" id="JBHUHT010000007">
    <property type="protein sequence ID" value="MFD2095039.1"/>
    <property type="molecule type" value="Genomic_DNA"/>
</dbReference>
<feature type="domain" description="Peptidase M16 C-terminal" evidence="3">
    <location>
        <begin position="657"/>
        <end position="835"/>
    </location>
</feature>
<keyword evidence="5" id="KW-1185">Reference proteome</keyword>
<proteinExistence type="predicted"/>
<evidence type="ECO:0000256" key="1">
    <source>
        <dbReference type="SAM" id="SignalP"/>
    </source>
</evidence>
<dbReference type="InterPro" id="IPR011249">
    <property type="entry name" value="Metalloenz_LuxS/M16"/>
</dbReference>
<comment type="caution">
    <text evidence="4">The sequence shown here is derived from an EMBL/GenBank/DDBJ whole genome shotgun (WGS) entry which is preliminary data.</text>
</comment>
<dbReference type="PANTHER" id="PTHR11851">
    <property type="entry name" value="METALLOPROTEASE"/>
    <property type="match status" value="1"/>
</dbReference>
<feature type="domain" description="Peptidase M16 N-terminal" evidence="2">
    <location>
        <begin position="502"/>
        <end position="638"/>
    </location>
</feature>
<evidence type="ECO:0000259" key="2">
    <source>
        <dbReference type="Pfam" id="PF00675"/>
    </source>
</evidence>
<gene>
    <name evidence="4" type="ORF">ACFSJ3_03520</name>
</gene>
<organism evidence="4 5">
    <name type="scientific">Corallincola platygyrae</name>
    <dbReference type="NCBI Taxonomy" id="1193278"/>
    <lineage>
        <taxon>Bacteria</taxon>
        <taxon>Pseudomonadati</taxon>
        <taxon>Pseudomonadota</taxon>
        <taxon>Gammaproteobacteria</taxon>
        <taxon>Alteromonadales</taxon>
        <taxon>Psychromonadaceae</taxon>
        <taxon>Corallincola</taxon>
    </lineage>
</organism>
<protein>
    <submittedName>
        <fullName evidence="4">Pitrilysin family protein</fullName>
    </submittedName>
</protein>
<dbReference type="InterPro" id="IPR050361">
    <property type="entry name" value="MPP/UQCRC_Complex"/>
</dbReference>
<dbReference type="Proteomes" id="UP001597380">
    <property type="component" value="Unassembled WGS sequence"/>
</dbReference>
<reference evidence="5" key="1">
    <citation type="journal article" date="2019" name="Int. J. Syst. Evol. Microbiol.">
        <title>The Global Catalogue of Microorganisms (GCM) 10K type strain sequencing project: providing services to taxonomists for standard genome sequencing and annotation.</title>
        <authorList>
            <consortium name="The Broad Institute Genomics Platform"/>
            <consortium name="The Broad Institute Genome Sequencing Center for Infectious Disease"/>
            <person name="Wu L."/>
            <person name="Ma J."/>
        </authorList>
    </citation>
    <scope>NUCLEOTIDE SEQUENCE [LARGE SCALE GENOMIC DNA]</scope>
    <source>
        <strain evidence="5">CGMCC 1.10992</strain>
    </source>
</reference>
<evidence type="ECO:0000313" key="4">
    <source>
        <dbReference type="EMBL" id="MFD2095039.1"/>
    </source>
</evidence>
<evidence type="ECO:0000313" key="5">
    <source>
        <dbReference type="Proteomes" id="UP001597380"/>
    </source>
</evidence>
<name>A0ABW4XJU4_9GAMM</name>
<dbReference type="SUPFAM" id="SSF63411">
    <property type="entry name" value="LuxS/MPP-like metallohydrolase"/>
    <property type="match status" value="4"/>
</dbReference>
<accession>A0ABW4XJU4</accession>
<dbReference type="InterPro" id="IPR011765">
    <property type="entry name" value="Pept_M16_N"/>
</dbReference>
<dbReference type="InterPro" id="IPR007863">
    <property type="entry name" value="Peptidase_M16_C"/>
</dbReference>
<dbReference type="Gene3D" id="3.30.830.10">
    <property type="entry name" value="Metalloenzyme, LuxS/M16 peptidase-like"/>
    <property type="match status" value="4"/>
</dbReference>
<keyword evidence="1" id="KW-0732">Signal</keyword>
<evidence type="ECO:0000259" key="3">
    <source>
        <dbReference type="Pfam" id="PF05193"/>
    </source>
</evidence>
<feature type="signal peptide" evidence="1">
    <location>
        <begin position="1"/>
        <end position="19"/>
    </location>
</feature>
<feature type="domain" description="Peptidase M16 N-terminal" evidence="2">
    <location>
        <begin position="60"/>
        <end position="180"/>
    </location>
</feature>
<dbReference type="PROSITE" id="PS51257">
    <property type="entry name" value="PROKAR_LIPOPROTEIN"/>
    <property type="match status" value="1"/>
</dbReference>
<dbReference type="Pfam" id="PF00675">
    <property type="entry name" value="Peptidase_M16"/>
    <property type="match status" value="2"/>
</dbReference>
<dbReference type="Pfam" id="PF05193">
    <property type="entry name" value="Peptidase_M16_C"/>
    <property type="match status" value="2"/>
</dbReference>
<dbReference type="RefSeq" id="WP_345337896.1">
    <property type="nucleotide sequence ID" value="NZ_BAABLI010000004.1"/>
</dbReference>
<feature type="domain" description="Peptidase M16 C-terminal" evidence="3">
    <location>
        <begin position="216"/>
        <end position="391"/>
    </location>
</feature>
<feature type="chain" id="PRO_5047030557" evidence="1">
    <location>
        <begin position="20"/>
        <end position="928"/>
    </location>
</feature>
<dbReference type="PANTHER" id="PTHR11851:SF224">
    <property type="entry name" value="PROCESSING PROTEASE"/>
    <property type="match status" value="1"/>
</dbReference>